<keyword evidence="6" id="KW-0862">Zinc</keyword>
<comment type="subunit">
    <text evidence="4">Homodimer.</text>
</comment>
<dbReference type="GO" id="GO:0006163">
    <property type="term" value="P:purine nucleotide metabolic process"/>
    <property type="evidence" value="ECO:0007669"/>
    <property type="project" value="UniProtKB-ARBA"/>
</dbReference>
<evidence type="ECO:0000256" key="3">
    <source>
        <dbReference type="ARBA" id="ARBA00001954"/>
    </source>
</evidence>
<comment type="caution">
    <text evidence="11">The sequence shown here is derived from an EMBL/GenBank/DDBJ whole genome shotgun (WGS) entry which is preliminary data.</text>
</comment>
<organism evidence="11 12">
    <name type="scientific">Candidatus Wolfebacteria bacterium CG10_big_fil_rev_8_21_14_0_10_31_9</name>
    <dbReference type="NCBI Taxonomy" id="1975070"/>
    <lineage>
        <taxon>Bacteria</taxon>
        <taxon>Candidatus Wolfeibacteriota</taxon>
    </lineage>
</organism>
<evidence type="ECO:0000256" key="5">
    <source>
        <dbReference type="ARBA" id="ARBA00022723"/>
    </source>
</evidence>
<reference evidence="11 12" key="1">
    <citation type="submission" date="2017-09" db="EMBL/GenBank/DDBJ databases">
        <title>Depth-based differentiation of microbial function through sediment-hosted aquifers and enrichment of novel symbionts in the deep terrestrial subsurface.</title>
        <authorList>
            <person name="Probst A.J."/>
            <person name="Ladd B."/>
            <person name="Jarett J.K."/>
            <person name="Geller-Mcgrath D.E."/>
            <person name="Sieber C.M."/>
            <person name="Emerson J.B."/>
            <person name="Anantharaman K."/>
            <person name="Thomas B.C."/>
            <person name="Malmstrom R."/>
            <person name="Stieglmeier M."/>
            <person name="Klingl A."/>
            <person name="Woyke T."/>
            <person name="Ryan C.M."/>
            <person name="Banfield J.F."/>
        </authorList>
    </citation>
    <scope>NUCLEOTIDE SEQUENCE [LARGE SCALE GENOMIC DNA]</scope>
    <source>
        <strain evidence="11">CG10_big_fil_rev_8_21_14_0_10_31_9</strain>
    </source>
</reference>
<accession>A0A2H0RE78</accession>
<evidence type="ECO:0000313" key="12">
    <source>
        <dbReference type="Proteomes" id="UP000231602"/>
    </source>
</evidence>
<evidence type="ECO:0000256" key="9">
    <source>
        <dbReference type="ARBA" id="ARBA00023235"/>
    </source>
</evidence>
<evidence type="ECO:0000256" key="2">
    <source>
        <dbReference type="ARBA" id="ARBA00001947"/>
    </source>
</evidence>
<evidence type="ECO:0000256" key="6">
    <source>
        <dbReference type="ARBA" id="ARBA00022833"/>
    </source>
</evidence>
<dbReference type="EMBL" id="PCXV01000027">
    <property type="protein sequence ID" value="PIR44095.1"/>
    <property type="molecule type" value="Genomic_DNA"/>
</dbReference>
<gene>
    <name evidence="11" type="ORF">COV23_01650</name>
</gene>
<sequence length="215" mass="24726">MRIIPTVNCKNFKCVKERLENVAEFLHRGSWVQIDISDGKFTRVKTWNKPEQFKRLVNSNQKIGKIKFEIHLMVENPEVWVKKWLMAGADRVIVHAEAIDLKKFKIYDLEFKNKLGIAIKSNIKVEKLISYLDKIKFVLLLSVKAGYSGQKFDKKILEKIKFLKKNYPKIVIEVDGGVNPKIAKLIKKAGADIAVSGSYIFDSKNLKKAYDSLVV</sequence>
<dbReference type="Gene3D" id="3.20.20.70">
    <property type="entry name" value="Aldolase class I"/>
    <property type="match status" value="1"/>
</dbReference>
<evidence type="ECO:0000256" key="8">
    <source>
        <dbReference type="ARBA" id="ARBA00023211"/>
    </source>
</evidence>
<keyword evidence="9" id="KW-0413">Isomerase</keyword>
<dbReference type="FunFam" id="3.20.20.70:FF:000191">
    <property type="entry name" value="ribulose-phosphate 3-epimerase isoform X2"/>
    <property type="match status" value="1"/>
</dbReference>
<dbReference type="GO" id="GO:0006091">
    <property type="term" value="P:generation of precursor metabolites and energy"/>
    <property type="evidence" value="ECO:0007669"/>
    <property type="project" value="UniProtKB-ARBA"/>
</dbReference>
<dbReference type="GO" id="GO:0046872">
    <property type="term" value="F:metal ion binding"/>
    <property type="evidence" value="ECO:0007669"/>
    <property type="project" value="UniProtKB-KW"/>
</dbReference>
<comment type="cofactor">
    <cofactor evidence="2">
        <name>Zn(2+)</name>
        <dbReference type="ChEBI" id="CHEBI:29105"/>
    </cofactor>
</comment>
<dbReference type="SUPFAM" id="SSF51366">
    <property type="entry name" value="Ribulose-phoshate binding barrel"/>
    <property type="match status" value="1"/>
</dbReference>
<keyword evidence="8" id="KW-0464">Manganese</keyword>
<dbReference type="GO" id="GO:1901135">
    <property type="term" value="P:carbohydrate derivative metabolic process"/>
    <property type="evidence" value="ECO:0007669"/>
    <property type="project" value="UniProtKB-ARBA"/>
</dbReference>
<dbReference type="InterPro" id="IPR011060">
    <property type="entry name" value="RibuloseP-bd_barrel"/>
</dbReference>
<evidence type="ECO:0000256" key="1">
    <source>
        <dbReference type="ARBA" id="ARBA00001936"/>
    </source>
</evidence>
<keyword evidence="10" id="KW-0119">Carbohydrate metabolism</keyword>
<evidence type="ECO:0008006" key="13">
    <source>
        <dbReference type="Google" id="ProtNLM"/>
    </source>
</evidence>
<evidence type="ECO:0000313" key="11">
    <source>
        <dbReference type="EMBL" id="PIR44095.1"/>
    </source>
</evidence>
<keyword evidence="7" id="KW-0408">Iron</keyword>
<evidence type="ECO:0000256" key="4">
    <source>
        <dbReference type="ARBA" id="ARBA00011738"/>
    </source>
</evidence>
<evidence type="ECO:0000256" key="10">
    <source>
        <dbReference type="ARBA" id="ARBA00023277"/>
    </source>
</evidence>
<dbReference type="PANTHER" id="PTHR11749">
    <property type="entry name" value="RIBULOSE-5-PHOSPHATE-3-EPIMERASE"/>
    <property type="match status" value="1"/>
</dbReference>
<comment type="cofactor">
    <cofactor evidence="1">
        <name>Mn(2+)</name>
        <dbReference type="ChEBI" id="CHEBI:29035"/>
    </cofactor>
</comment>
<dbReference type="InterPro" id="IPR000056">
    <property type="entry name" value="Ribul_P_3_epim-like"/>
</dbReference>
<protein>
    <recommendedName>
        <fullName evidence="13">Ribulose-phosphate 3-epimerase</fullName>
    </recommendedName>
</protein>
<dbReference type="InterPro" id="IPR013785">
    <property type="entry name" value="Aldolase_TIM"/>
</dbReference>
<dbReference type="AlphaFoldDB" id="A0A2H0RE78"/>
<comment type="cofactor">
    <cofactor evidence="3">
        <name>Fe(2+)</name>
        <dbReference type="ChEBI" id="CHEBI:29033"/>
    </cofactor>
</comment>
<keyword evidence="5" id="KW-0479">Metal-binding</keyword>
<dbReference type="Proteomes" id="UP000231602">
    <property type="component" value="Unassembled WGS sequence"/>
</dbReference>
<dbReference type="GO" id="GO:0046496">
    <property type="term" value="P:nicotinamide nucleotide metabolic process"/>
    <property type="evidence" value="ECO:0007669"/>
    <property type="project" value="UniProtKB-ARBA"/>
</dbReference>
<dbReference type="GO" id="GO:0016857">
    <property type="term" value="F:racemase and epimerase activity, acting on carbohydrates and derivatives"/>
    <property type="evidence" value="ECO:0007669"/>
    <property type="project" value="InterPro"/>
</dbReference>
<evidence type="ECO:0000256" key="7">
    <source>
        <dbReference type="ARBA" id="ARBA00023004"/>
    </source>
</evidence>
<name>A0A2H0RE78_9BACT</name>
<dbReference type="Pfam" id="PF00834">
    <property type="entry name" value="Ribul_P_3_epim"/>
    <property type="match status" value="1"/>
</dbReference>
<dbReference type="GO" id="GO:0005975">
    <property type="term" value="P:carbohydrate metabolic process"/>
    <property type="evidence" value="ECO:0007669"/>
    <property type="project" value="InterPro"/>
</dbReference>
<proteinExistence type="predicted"/>